<name>A0A0E9XC37_ANGAN</name>
<dbReference type="AlphaFoldDB" id="A0A0E9XC37"/>
<sequence length="32" mass="3767">MPPCKHILSMENVMEVSMMEEQTETRINTKDN</sequence>
<protein>
    <submittedName>
        <fullName evidence="1">Uncharacterized protein</fullName>
    </submittedName>
</protein>
<reference evidence="1" key="2">
    <citation type="journal article" date="2015" name="Fish Shellfish Immunol.">
        <title>Early steps in the European eel (Anguilla anguilla)-Vibrio vulnificus interaction in the gills: Role of the RtxA13 toxin.</title>
        <authorList>
            <person name="Callol A."/>
            <person name="Pajuelo D."/>
            <person name="Ebbesson L."/>
            <person name="Teles M."/>
            <person name="MacKenzie S."/>
            <person name="Amaro C."/>
        </authorList>
    </citation>
    <scope>NUCLEOTIDE SEQUENCE</scope>
</reference>
<dbReference type="EMBL" id="GBXM01009349">
    <property type="protein sequence ID" value="JAH99228.1"/>
    <property type="molecule type" value="Transcribed_RNA"/>
</dbReference>
<accession>A0A0E9XC37</accession>
<reference evidence="1" key="1">
    <citation type="submission" date="2014-11" db="EMBL/GenBank/DDBJ databases">
        <authorList>
            <person name="Amaro Gonzalez C."/>
        </authorList>
    </citation>
    <scope>NUCLEOTIDE SEQUENCE</scope>
</reference>
<proteinExistence type="predicted"/>
<organism evidence="1">
    <name type="scientific">Anguilla anguilla</name>
    <name type="common">European freshwater eel</name>
    <name type="synonym">Muraena anguilla</name>
    <dbReference type="NCBI Taxonomy" id="7936"/>
    <lineage>
        <taxon>Eukaryota</taxon>
        <taxon>Metazoa</taxon>
        <taxon>Chordata</taxon>
        <taxon>Craniata</taxon>
        <taxon>Vertebrata</taxon>
        <taxon>Euteleostomi</taxon>
        <taxon>Actinopterygii</taxon>
        <taxon>Neopterygii</taxon>
        <taxon>Teleostei</taxon>
        <taxon>Anguilliformes</taxon>
        <taxon>Anguillidae</taxon>
        <taxon>Anguilla</taxon>
    </lineage>
</organism>
<evidence type="ECO:0000313" key="1">
    <source>
        <dbReference type="EMBL" id="JAH99228.1"/>
    </source>
</evidence>